<dbReference type="InterPro" id="IPR000620">
    <property type="entry name" value="EamA_dom"/>
</dbReference>
<dbReference type="EMBL" id="JAEFBJ010000010">
    <property type="protein sequence ID" value="KAG7563848.1"/>
    <property type="molecule type" value="Genomic_DNA"/>
</dbReference>
<keyword evidence="4 6" id="KW-1133">Transmembrane helix</keyword>
<dbReference type="Pfam" id="PF00892">
    <property type="entry name" value="EamA"/>
    <property type="match status" value="1"/>
</dbReference>
<dbReference type="GO" id="GO:0016020">
    <property type="term" value="C:membrane"/>
    <property type="evidence" value="ECO:0007669"/>
    <property type="project" value="UniProtKB-SubCell"/>
</dbReference>
<feature type="transmembrane region" description="Helical" evidence="6">
    <location>
        <begin position="310"/>
        <end position="329"/>
    </location>
</feature>
<evidence type="ECO:0000313" key="9">
    <source>
        <dbReference type="Proteomes" id="UP000694251"/>
    </source>
</evidence>
<feature type="transmembrane region" description="Helical" evidence="6">
    <location>
        <begin position="105"/>
        <end position="125"/>
    </location>
</feature>
<dbReference type="OrthoDB" id="1094461at2759"/>
<feature type="transmembrane region" description="Helical" evidence="6">
    <location>
        <begin position="75"/>
        <end position="99"/>
    </location>
</feature>
<evidence type="ECO:0000256" key="1">
    <source>
        <dbReference type="ARBA" id="ARBA00004141"/>
    </source>
</evidence>
<evidence type="ECO:0000256" key="5">
    <source>
        <dbReference type="ARBA" id="ARBA00023136"/>
    </source>
</evidence>
<accession>A0A8T1ZSS2</accession>
<reference evidence="8 9" key="1">
    <citation type="submission" date="2020-12" db="EMBL/GenBank/DDBJ databases">
        <title>Concerted genomic and epigenomic changes stabilize Arabidopsis allopolyploids.</title>
        <authorList>
            <person name="Chen Z."/>
        </authorList>
    </citation>
    <scope>NUCLEOTIDE SEQUENCE [LARGE SCALE GENOMIC DNA]</scope>
    <source>
        <strain evidence="8">As9502</strain>
        <tissue evidence="8">Leaf</tissue>
    </source>
</reference>
<feature type="transmembrane region" description="Helical" evidence="6">
    <location>
        <begin position="219"/>
        <end position="240"/>
    </location>
</feature>
<evidence type="ECO:0000256" key="2">
    <source>
        <dbReference type="ARBA" id="ARBA00007635"/>
    </source>
</evidence>
<comment type="caution">
    <text evidence="8">The sequence shown here is derived from an EMBL/GenBank/DDBJ whole genome shotgun (WGS) entry which is preliminary data.</text>
</comment>
<feature type="transmembrane region" description="Helical" evidence="6">
    <location>
        <begin position="246"/>
        <end position="272"/>
    </location>
</feature>
<evidence type="ECO:0000256" key="6">
    <source>
        <dbReference type="RuleBase" id="RU363077"/>
    </source>
</evidence>
<organism evidence="8 9">
    <name type="scientific">Arabidopsis suecica</name>
    <name type="common">Swedish thale-cress</name>
    <name type="synonym">Cardaminopsis suecica</name>
    <dbReference type="NCBI Taxonomy" id="45249"/>
    <lineage>
        <taxon>Eukaryota</taxon>
        <taxon>Viridiplantae</taxon>
        <taxon>Streptophyta</taxon>
        <taxon>Embryophyta</taxon>
        <taxon>Tracheophyta</taxon>
        <taxon>Spermatophyta</taxon>
        <taxon>Magnoliopsida</taxon>
        <taxon>eudicotyledons</taxon>
        <taxon>Gunneridae</taxon>
        <taxon>Pentapetalae</taxon>
        <taxon>rosids</taxon>
        <taxon>malvids</taxon>
        <taxon>Brassicales</taxon>
        <taxon>Brassicaceae</taxon>
        <taxon>Camelineae</taxon>
        <taxon>Arabidopsis</taxon>
    </lineage>
</organism>
<feature type="transmembrane region" description="Helical" evidence="6">
    <location>
        <begin position="137"/>
        <end position="159"/>
    </location>
</feature>
<dbReference type="PANTHER" id="PTHR31218">
    <property type="entry name" value="WAT1-RELATED PROTEIN"/>
    <property type="match status" value="1"/>
</dbReference>
<evidence type="ECO:0000259" key="7">
    <source>
        <dbReference type="Pfam" id="PF00892"/>
    </source>
</evidence>
<keyword evidence="3 6" id="KW-0812">Transmembrane</keyword>
<feature type="transmembrane region" description="Helical" evidence="6">
    <location>
        <begin position="42"/>
        <end position="63"/>
    </location>
</feature>
<feature type="transmembrane region" description="Helical" evidence="6">
    <location>
        <begin position="12"/>
        <end position="36"/>
    </location>
</feature>
<keyword evidence="5 6" id="KW-0472">Membrane</keyword>
<comment type="subcellular location">
    <subcellularLocation>
        <location evidence="1 6">Membrane</location>
        <topology evidence="1 6">Multi-pass membrane protein</topology>
    </subcellularLocation>
</comment>
<evidence type="ECO:0000256" key="4">
    <source>
        <dbReference type="ARBA" id="ARBA00022989"/>
    </source>
</evidence>
<feature type="transmembrane region" description="Helical" evidence="6">
    <location>
        <begin position="187"/>
        <end position="207"/>
    </location>
</feature>
<feature type="transmembrane region" description="Helical" evidence="6">
    <location>
        <begin position="284"/>
        <end position="304"/>
    </location>
</feature>
<gene>
    <name evidence="8" type="ORF">ISN44_As10g006130</name>
</gene>
<comment type="similarity">
    <text evidence="2 6">Belongs to the drug/metabolite transporter (DMT) superfamily. Plant drug/metabolite exporter (P-DME) (TC 2.A.7.4) family.</text>
</comment>
<keyword evidence="9" id="KW-1185">Reference proteome</keyword>
<dbReference type="AlphaFoldDB" id="A0A8T1ZSS2"/>
<dbReference type="Proteomes" id="UP000694251">
    <property type="component" value="Chromosome 10"/>
</dbReference>
<dbReference type="GO" id="GO:0022857">
    <property type="term" value="F:transmembrane transporter activity"/>
    <property type="evidence" value="ECO:0007669"/>
    <property type="project" value="InterPro"/>
</dbReference>
<dbReference type="InterPro" id="IPR030184">
    <property type="entry name" value="WAT1-related"/>
</dbReference>
<evidence type="ECO:0000256" key="3">
    <source>
        <dbReference type="ARBA" id="ARBA00022692"/>
    </source>
</evidence>
<evidence type="ECO:0000313" key="8">
    <source>
        <dbReference type="EMBL" id="KAG7563848.1"/>
    </source>
</evidence>
<proteinExistence type="inferred from homology"/>
<protein>
    <recommendedName>
        <fullName evidence="6">WAT1-related protein</fullName>
    </recommendedName>
</protein>
<feature type="domain" description="EamA" evidence="7">
    <location>
        <begin position="26"/>
        <end position="155"/>
    </location>
</feature>
<name>A0A8T1ZSS2_ARASU</name>
<sequence length="360" mass="39324">MAGAVSLWRREAMFLTAMLAVETSVVGISTLFKVATSKGLNIYPFLGYSYLLASLLLLPSLFFTNSSRSLPPLSVSILCKIGLLGSLGSMYVITGYIGIEYSSPTLASAINNITPALTFILAVIFRMEKVSFKERSSLAKVMGTILSLIGALVVIFYHGPRVFVASSPPYLNFRQHSPPMTSSNSDWLIGGALLTIQGIFVSVSFILQAHIMSEYPAAFRVSFLYTVCVSIVTSTIGLVAEKNNPSVWIIHFDITLITIVTMAIITSVYYVIHSWSWTVRHKGPLYLAIFKPLSILIAVVMGAIFLNDSLYLGCLIGGILITLGFYAVMWGKANEEKDQLLSFSGKEKTPLLLSGKNEQI</sequence>